<dbReference type="OrthoDB" id="8023715at2759"/>
<evidence type="ECO:0000256" key="3">
    <source>
        <dbReference type="SAM" id="SignalP"/>
    </source>
</evidence>
<keyword evidence="1" id="KW-0175">Coiled coil</keyword>
<reference evidence="5" key="1">
    <citation type="submission" date="2010-06" db="EMBL/GenBank/DDBJ databases">
        <authorList>
            <person name="Jiang H."/>
            <person name="Abraham K."/>
            <person name="Ali S."/>
            <person name="Alsbrooks S.L."/>
            <person name="Anim B.N."/>
            <person name="Anosike U.S."/>
            <person name="Attaway T."/>
            <person name="Bandaranaike D.P."/>
            <person name="Battles P.K."/>
            <person name="Bell S.N."/>
            <person name="Bell A.V."/>
            <person name="Beltran B."/>
            <person name="Bickham C."/>
            <person name="Bustamante Y."/>
            <person name="Caleb T."/>
            <person name="Canada A."/>
            <person name="Cardenas V."/>
            <person name="Carter K."/>
            <person name="Chacko J."/>
            <person name="Chandrabose M.N."/>
            <person name="Chavez D."/>
            <person name="Chavez A."/>
            <person name="Chen L."/>
            <person name="Chu H.-S."/>
            <person name="Claassen K.J."/>
            <person name="Cockrell R."/>
            <person name="Collins M."/>
            <person name="Cooper J.A."/>
            <person name="Cree A."/>
            <person name="Curry S.M."/>
            <person name="Da Y."/>
            <person name="Dao M.D."/>
            <person name="Das B."/>
            <person name="Davila M.-L."/>
            <person name="Davy-Carroll L."/>
            <person name="Denson S."/>
            <person name="Dinh H."/>
            <person name="Ebong V.E."/>
            <person name="Edwards J.R."/>
            <person name="Egan A."/>
            <person name="El-Daye J."/>
            <person name="Escobedo L."/>
            <person name="Fernandez S."/>
            <person name="Fernando P.R."/>
            <person name="Flagg N."/>
            <person name="Forbes L.D."/>
            <person name="Fowler R.G."/>
            <person name="Fu Q."/>
            <person name="Gabisi R.A."/>
            <person name="Ganer J."/>
            <person name="Garbino Pronczuk A."/>
            <person name="Garcia R.M."/>
            <person name="Garner T."/>
            <person name="Garrett T.E."/>
            <person name="Gonzalez D.A."/>
            <person name="Hamid H."/>
            <person name="Hawkins E.S."/>
            <person name="Hirani K."/>
            <person name="Hogues M.E."/>
            <person name="Hollins B."/>
            <person name="Hsiao C.-H."/>
            <person name="Jabil R."/>
            <person name="James M.L."/>
            <person name="Jhangiani S.N."/>
            <person name="Johnson B."/>
            <person name="Johnson Q."/>
            <person name="Joshi V."/>
            <person name="Kalu J.B."/>
            <person name="Kam C."/>
            <person name="Kashfia A."/>
            <person name="Keebler J."/>
            <person name="Kisamo H."/>
            <person name="Kovar C.L."/>
            <person name="Lago L.A."/>
            <person name="Lai C.-Y."/>
            <person name="Laidlaw J."/>
            <person name="Lara F."/>
            <person name="Le T.-K."/>
            <person name="Lee S.L."/>
            <person name="Legall F.H."/>
            <person name="Lemon S.J."/>
            <person name="Lewis L.R."/>
            <person name="Li B."/>
            <person name="Liu Y."/>
            <person name="Liu Y.-S."/>
            <person name="Lopez J."/>
            <person name="Lozado R.J."/>
            <person name="Lu J."/>
            <person name="Madu R.C."/>
            <person name="Maheshwari M."/>
            <person name="Maheshwari R."/>
            <person name="Malloy K."/>
            <person name="Martinez E."/>
            <person name="Mathew T."/>
            <person name="Mercado I.C."/>
            <person name="Mercado C."/>
            <person name="Meyer B."/>
            <person name="Montgomery K."/>
            <person name="Morgan M.B."/>
            <person name="Munidasa M."/>
            <person name="Nazareth L.V."/>
            <person name="Nelson J."/>
            <person name="Ng B.M."/>
            <person name="Nguyen N.B."/>
            <person name="Nguyen P.Q."/>
            <person name="Nguyen T."/>
            <person name="Obregon M."/>
            <person name="Okwuonu G.O."/>
            <person name="Onwere C.G."/>
            <person name="Orozco G."/>
            <person name="Parra A."/>
            <person name="Patel S."/>
            <person name="Patil S."/>
            <person name="Perez A."/>
            <person name="Perez Y."/>
            <person name="Pham C."/>
            <person name="Primus E.L."/>
            <person name="Pu L.-L."/>
            <person name="Puazo M."/>
            <person name="Qin X."/>
            <person name="Quiroz J.B."/>
            <person name="Reese J."/>
            <person name="Richards S."/>
            <person name="Rives C.M."/>
            <person name="Robberts R."/>
            <person name="Ruiz S.J."/>
            <person name="Ruiz M.J."/>
            <person name="Santibanez J."/>
            <person name="Schneider B.W."/>
            <person name="Sisson I."/>
            <person name="Smith M."/>
            <person name="Sodergren E."/>
            <person name="Song X.-Z."/>
            <person name="Song B.B."/>
            <person name="Summersgill H."/>
            <person name="Thelus R."/>
            <person name="Thornton R.D."/>
            <person name="Trejos Z.Y."/>
            <person name="Usmani K."/>
            <person name="Vattathil S."/>
            <person name="Villasana D."/>
            <person name="Walker D.L."/>
            <person name="Wang S."/>
            <person name="Wang K."/>
            <person name="White C.S."/>
            <person name="Williams A.C."/>
            <person name="Williamson J."/>
            <person name="Wilson K."/>
            <person name="Woghiren I.O."/>
            <person name="Woodworth J.R."/>
            <person name="Worley K.C."/>
            <person name="Wright R.A."/>
            <person name="Wu W."/>
            <person name="Young L."/>
            <person name="Zhang L."/>
            <person name="Zhang J."/>
            <person name="Zhu Y."/>
            <person name="Muzny D.M."/>
            <person name="Weinstock G."/>
            <person name="Gibbs R.A."/>
        </authorList>
    </citation>
    <scope>NUCLEOTIDE SEQUENCE [LARGE SCALE GENOMIC DNA]</scope>
    <source>
        <strain evidence="5">LSR1</strain>
    </source>
</reference>
<feature type="coiled-coil region" evidence="1">
    <location>
        <begin position="485"/>
        <end position="558"/>
    </location>
</feature>
<accession>A0A8R2A9Q9</accession>
<feature type="region of interest" description="Disordered" evidence="2">
    <location>
        <begin position="559"/>
        <end position="603"/>
    </location>
</feature>
<dbReference type="AlphaFoldDB" id="A0A8R2A9Q9"/>
<dbReference type="GeneID" id="100163324"/>
<feature type="compositionally biased region" description="Low complexity" evidence="2">
    <location>
        <begin position="695"/>
        <end position="709"/>
    </location>
</feature>
<feature type="compositionally biased region" description="Polar residues" evidence="2">
    <location>
        <begin position="672"/>
        <end position="681"/>
    </location>
</feature>
<feature type="compositionally biased region" description="Basic and acidic residues" evidence="2">
    <location>
        <begin position="573"/>
        <end position="582"/>
    </location>
</feature>
<keyword evidence="5" id="KW-1185">Reference proteome</keyword>
<evidence type="ECO:0000313" key="5">
    <source>
        <dbReference type="Proteomes" id="UP000007819"/>
    </source>
</evidence>
<dbReference type="Proteomes" id="UP000007819">
    <property type="component" value="Chromosome A2"/>
</dbReference>
<feature type="region of interest" description="Disordered" evidence="2">
    <location>
        <begin position="28"/>
        <end position="238"/>
    </location>
</feature>
<evidence type="ECO:0000256" key="1">
    <source>
        <dbReference type="SAM" id="Coils"/>
    </source>
</evidence>
<feature type="compositionally biased region" description="Polar residues" evidence="2">
    <location>
        <begin position="209"/>
        <end position="218"/>
    </location>
</feature>
<feature type="chain" id="PRO_5035869170" evidence="3">
    <location>
        <begin position="20"/>
        <end position="730"/>
    </location>
</feature>
<feature type="compositionally biased region" description="Polar residues" evidence="2">
    <location>
        <begin position="162"/>
        <end position="172"/>
    </location>
</feature>
<dbReference type="RefSeq" id="XP_001943312.2">
    <property type="nucleotide sequence ID" value="XM_001943277.4"/>
</dbReference>
<feature type="compositionally biased region" description="Low complexity" evidence="2">
    <location>
        <begin position="121"/>
        <end position="135"/>
    </location>
</feature>
<dbReference type="EnsemblMetazoa" id="XM_001943277.5">
    <property type="protein sequence ID" value="XP_001943312.2"/>
    <property type="gene ID" value="LOC100163324"/>
</dbReference>
<reference evidence="4" key="2">
    <citation type="submission" date="2022-06" db="UniProtKB">
        <authorList>
            <consortium name="EnsemblMetazoa"/>
        </authorList>
    </citation>
    <scope>IDENTIFICATION</scope>
</reference>
<dbReference type="KEGG" id="api:100163324"/>
<protein>
    <submittedName>
        <fullName evidence="4">Uncharacterized protein</fullName>
    </submittedName>
</protein>
<feature type="signal peptide" evidence="3">
    <location>
        <begin position="1"/>
        <end position="19"/>
    </location>
</feature>
<feature type="compositionally biased region" description="Low complexity" evidence="2">
    <location>
        <begin position="559"/>
        <end position="568"/>
    </location>
</feature>
<organism evidence="4 5">
    <name type="scientific">Acyrthosiphon pisum</name>
    <name type="common">Pea aphid</name>
    <dbReference type="NCBI Taxonomy" id="7029"/>
    <lineage>
        <taxon>Eukaryota</taxon>
        <taxon>Metazoa</taxon>
        <taxon>Ecdysozoa</taxon>
        <taxon>Arthropoda</taxon>
        <taxon>Hexapoda</taxon>
        <taxon>Insecta</taxon>
        <taxon>Pterygota</taxon>
        <taxon>Neoptera</taxon>
        <taxon>Paraneoptera</taxon>
        <taxon>Hemiptera</taxon>
        <taxon>Sternorrhyncha</taxon>
        <taxon>Aphidomorpha</taxon>
        <taxon>Aphidoidea</taxon>
        <taxon>Aphididae</taxon>
        <taxon>Macrosiphini</taxon>
        <taxon>Acyrthosiphon</taxon>
    </lineage>
</organism>
<feature type="compositionally biased region" description="Acidic residues" evidence="2">
    <location>
        <begin position="682"/>
        <end position="694"/>
    </location>
</feature>
<evidence type="ECO:0000313" key="4">
    <source>
        <dbReference type="EnsemblMetazoa" id="XP_001943312.2"/>
    </source>
</evidence>
<name>A0A8R2A9Q9_ACYPI</name>
<feature type="compositionally biased region" description="Low complexity" evidence="2">
    <location>
        <begin position="96"/>
        <end position="114"/>
    </location>
</feature>
<feature type="compositionally biased region" description="Pro residues" evidence="2">
    <location>
        <begin position="78"/>
        <end position="94"/>
    </location>
</feature>
<evidence type="ECO:0000256" key="2">
    <source>
        <dbReference type="SAM" id="MobiDB-lite"/>
    </source>
</evidence>
<feature type="region of interest" description="Disordered" evidence="2">
    <location>
        <begin position="630"/>
        <end position="657"/>
    </location>
</feature>
<feature type="region of interest" description="Disordered" evidence="2">
    <location>
        <begin position="671"/>
        <end position="718"/>
    </location>
</feature>
<sequence length="730" mass="81778">MKVALTVLALMTTLELVQGVPVYGPPQPLPTPHKYRSPNGAPIPAKYPPHPSGHSGKNEFYSKFNPHSLPPGLRGPAPQLPPPFAKYPHLPPPGKHQQQYQQQNQHQHQQQQQQQHHHHQQQQQQQQQHQQQPHHSPNSLRPVGPQFQSKPHLLQNGAPHHSPQQGQVNSGPEQRVQLVPARPSPKITNVWTGPKLSGSPDFPPRFPDVTNSPASVTTAPFLEKPSGPYIINSDDERGPIKTIPAPNLNPADKPANFEEQLYRAQHQQSYVQPLDNSITDEKPSYQVTEVPSGYKQFNSQPSYFAQDLGISSSVKVPPNTDSNSIPTVPLDIALQQHLENQHHQQLSAEHIGSSDTLTPQELYSLLNSNQAAAVVPQATYMVPQTVMYAVPQQQSLDPQAGHQIQYQAQPVQLQYAQQPTATGVQLQYVQPATTDLQYLQPQTVQYQPQAVQYQPQSIQYQAQSDHLQQPYQQQSAEQYSAQTAAAEISAQKQQQQQELIQQQQEEQQQQQEQQQYSQQQQQVQLQQQQRAQLKQQQQEEQQQQQQLQQQQQQQLQQQQLDNDVQYQQEQDDYEPRNSEKGSAEQSPAAVPEDDEHDQRKLQSIRDQYYSAVPNEQTASVLAQIAQSAANNDESSQVVDAVKPAEKSPTDQSVQMHTSVQIQQSVPLYEGTYASSRRTNQEYADEGGETDELMEGSESVAVSESSSSSVNGHAPNQFPYSAAKINGFAAN</sequence>
<keyword evidence="3" id="KW-0732">Signal</keyword>
<proteinExistence type="predicted"/>